<sequence length="313" mass="35120">MIKVRTGDLDLLIILIVIGFLFLFPKLAPQYLIVLSTSLFVYCVIAKSWAVFSGPTGYVSLAPAVFFGIGVYISALFSFKLSLPILVSLAGIISFILALPMGLLTLRLKGIYFTIFTFSLIEFFRHFILWSESTFFKTRGRIVAIVDYRTVYYTMLVIFALLLIFSFLLRKSRYQLALEAIGENEDAAAHCGVDLTLTKVIIFALSSIFIGASGAVMAMRWTYIDPYIAFNPNYSFIPVLMAIIGGTKSFYGPILGAVILGILEEKLITAIPHYSLAALGIILILTVMYIPYGLMFFLTRILHNFKNRNRRQK</sequence>
<feature type="transmembrane region" description="Helical" evidence="6">
    <location>
        <begin position="200"/>
        <end position="224"/>
    </location>
</feature>
<protein>
    <submittedName>
        <fullName evidence="7">Branched-chain amino acid ABC transporter permease</fullName>
    </submittedName>
</protein>
<feature type="transmembrane region" description="Helical" evidence="6">
    <location>
        <begin position="111"/>
        <end position="130"/>
    </location>
</feature>
<dbReference type="InterPro" id="IPR043428">
    <property type="entry name" value="LivM-like"/>
</dbReference>
<comment type="caution">
    <text evidence="7">The sequence shown here is derived from an EMBL/GenBank/DDBJ whole genome shotgun (WGS) entry which is preliminary data.</text>
</comment>
<feature type="transmembrane region" description="Helical" evidence="6">
    <location>
        <begin position="85"/>
        <end position="104"/>
    </location>
</feature>
<feature type="transmembrane region" description="Helical" evidence="6">
    <location>
        <begin position="59"/>
        <end position="79"/>
    </location>
</feature>
<dbReference type="PANTHER" id="PTHR30482">
    <property type="entry name" value="HIGH-AFFINITY BRANCHED-CHAIN AMINO ACID TRANSPORT SYSTEM PERMEASE"/>
    <property type="match status" value="1"/>
</dbReference>
<dbReference type="InterPro" id="IPR001851">
    <property type="entry name" value="ABC_transp_permease"/>
</dbReference>
<evidence type="ECO:0000256" key="1">
    <source>
        <dbReference type="ARBA" id="ARBA00004651"/>
    </source>
</evidence>
<keyword evidence="2" id="KW-1003">Cell membrane</keyword>
<evidence type="ECO:0000256" key="6">
    <source>
        <dbReference type="SAM" id="Phobius"/>
    </source>
</evidence>
<keyword evidence="3 6" id="KW-0812">Transmembrane</keyword>
<evidence type="ECO:0000256" key="2">
    <source>
        <dbReference type="ARBA" id="ARBA00022475"/>
    </source>
</evidence>
<dbReference type="AlphaFoldDB" id="A0A7C2K145"/>
<evidence type="ECO:0000256" key="5">
    <source>
        <dbReference type="ARBA" id="ARBA00023136"/>
    </source>
</evidence>
<feature type="transmembrane region" description="Helical" evidence="6">
    <location>
        <begin position="150"/>
        <end position="169"/>
    </location>
</feature>
<feature type="transmembrane region" description="Helical" evidence="6">
    <location>
        <begin position="236"/>
        <end position="263"/>
    </location>
</feature>
<comment type="subcellular location">
    <subcellularLocation>
        <location evidence="1">Cell membrane</location>
        <topology evidence="1">Multi-pass membrane protein</topology>
    </subcellularLocation>
</comment>
<keyword evidence="5 6" id="KW-0472">Membrane</keyword>
<gene>
    <name evidence="7" type="ORF">ENQ77_02790</name>
</gene>
<dbReference type="GO" id="GO:0015658">
    <property type="term" value="F:branched-chain amino acid transmembrane transporter activity"/>
    <property type="evidence" value="ECO:0007669"/>
    <property type="project" value="InterPro"/>
</dbReference>
<dbReference type="Pfam" id="PF02653">
    <property type="entry name" value="BPD_transp_2"/>
    <property type="match status" value="1"/>
</dbReference>
<organism evidence="7">
    <name type="scientific">candidate division WOR-3 bacterium</name>
    <dbReference type="NCBI Taxonomy" id="2052148"/>
    <lineage>
        <taxon>Bacteria</taxon>
        <taxon>Bacteria division WOR-3</taxon>
    </lineage>
</organism>
<evidence type="ECO:0000313" key="7">
    <source>
        <dbReference type="EMBL" id="HEN27588.1"/>
    </source>
</evidence>
<keyword evidence="4 6" id="KW-1133">Transmembrane helix</keyword>
<evidence type="ECO:0000256" key="3">
    <source>
        <dbReference type="ARBA" id="ARBA00022692"/>
    </source>
</evidence>
<accession>A0A7C2K145</accession>
<dbReference type="EMBL" id="DSOL01000080">
    <property type="protein sequence ID" value="HEN27588.1"/>
    <property type="molecule type" value="Genomic_DNA"/>
</dbReference>
<dbReference type="PANTHER" id="PTHR30482:SF10">
    <property type="entry name" value="HIGH-AFFINITY BRANCHED-CHAIN AMINO ACID TRANSPORT PROTEIN BRAE"/>
    <property type="match status" value="1"/>
</dbReference>
<feature type="transmembrane region" description="Helical" evidence="6">
    <location>
        <begin position="7"/>
        <end position="25"/>
    </location>
</feature>
<dbReference type="GO" id="GO:0005886">
    <property type="term" value="C:plasma membrane"/>
    <property type="evidence" value="ECO:0007669"/>
    <property type="project" value="UniProtKB-SubCell"/>
</dbReference>
<evidence type="ECO:0000256" key="4">
    <source>
        <dbReference type="ARBA" id="ARBA00022989"/>
    </source>
</evidence>
<dbReference type="CDD" id="cd06581">
    <property type="entry name" value="TM_PBP1_LivM_like"/>
    <property type="match status" value="1"/>
</dbReference>
<name>A0A7C2K145_UNCW3</name>
<proteinExistence type="predicted"/>
<feature type="transmembrane region" description="Helical" evidence="6">
    <location>
        <begin position="275"/>
        <end position="298"/>
    </location>
</feature>
<reference evidence="7" key="1">
    <citation type="journal article" date="2020" name="mSystems">
        <title>Genome- and Community-Level Interaction Insights into Carbon Utilization and Element Cycling Functions of Hydrothermarchaeota in Hydrothermal Sediment.</title>
        <authorList>
            <person name="Zhou Z."/>
            <person name="Liu Y."/>
            <person name="Xu W."/>
            <person name="Pan J."/>
            <person name="Luo Z.H."/>
            <person name="Li M."/>
        </authorList>
    </citation>
    <scope>NUCLEOTIDE SEQUENCE [LARGE SCALE GENOMIC DNA]</scope>
    <source>
        <strain evidence="7">SpSt-34</strain>
    </source>
</reference>